<reference evidence="2" key="1">
    <citation type="journal article" date="2022" name="bioRxiv">
        <title>Sequencing and chromosome-scale assembly of the giantPleurodeles waltlgenome.</title>
        <authorList>
            <person name="Brown T."/>
            <person name="Elewa A."/>
            <person name="Iarovenko S."/>
            <person name="Subramanian E."/>
            <person name="Araus A.J."/>
            <person name="Petzold A."/>
            <person name="Susuki M."/>
            <person name="Suzuki K.-i.T."/>
            <person name="Hayashi T."/>
            <person name="Toyoda A."/>
            <person name="Oliveira C."/>
            <person name="Osipova E."/>
            <person name="Leigh N.D."/>
            <person name="Simon A."/>
            <person name="Yun M.H."/>
        </authorList>
    </citation>
    <scope>NUCLEOTIDE SEQUENCE</scope>
    <source>
        <strain evidence="2">20211129_DDA</strain>
        <tissue evidence="2">Liver</tissue>
    </source>
</reference>
<proteinExistence type="predicted"/>
<evidence type="ECO:0000256" key="1">
    <source>
        <dbReference type="SAM" id="MobiDB-lite"/>
    </source>
</evidence>
<gene>
    <name evidence="2" type="ORF">NDU88_003948</name>
</gene>
<comment type="caution">
    <text evidence="2">The sequence shown here is derived from an EMBL/GenBank/DDBJ whole genome shotgun (WGS) entry which is preliminary data.</text>
</comment>
<name>A0AAV7QBI2_PLEWA</name>
<protein>
    <submittedName>
        <fullName evidence="2">Uncharacterized protein</fullName>
    </submittedName>
</protein>
<evidence type="ECO:0000313" key="2">
    <source>
        <dbReference type="EMBL" id="KAJ1137550.1"/>
    </source>
</evidence>
<evidence type="ECO:0000313" key="3">
    <source>
        <dbReference type="Proteomes" id="UP001066276"/>
    </source>
</evidence>
<feature type="region of interest" description="Disordered" evidence="1">
    <location>
        <begin position="45"/>
        <end position="99"/>
    </location>
</feature>
<dbReference type="EMBL" id="JANPWB010000010">
    <property type="protein sequence ID" value="KAJ1137550.1"/>
    <property type="molecule type" value="Genomic_DNA"/>
</dbReference>
<accession>A0AAV7QBI2</accession>
<organism evidence="2 3">
    <name type="scientific">Pleurodeles waltl</name>
    <name type="common">Iberian ribbed newt</name>
    <dbReference type="NCBI Taxonomy" id="8319"/>
    <lineage>
        <taxon>Eukaryota</taxon>
        <taxon>Metazoa</taxon>
        <taxon>Chordata</taxon>
        <taxon>Craniata</taxon>
        <taxon>Vertebrata</taxon>
        <taxon>Euteleostomi</taxon>
        <taxon>Amphibia</taxon>
        <taxon>Batrachia</taxon>
        <taxon>Caudata</taxon>
        <taxon>Salamandroidea</taxon>
        <taxon>Salamandridae</taxon>
        <taxon>Pleurodelinae</taxon>
        <taxon>Pleurodeles</taxon>
    </lineage>
</organism>
<dbReference type="AlphaFoldDB" id="A0AAV7QBI2"/>
<keyword evidence="3" id="KW-1185">Reference proteome</keyword>
<sequence>MWAAVSSPGAEVRRQHQAYCGIATSLVAAGVRCPYRRIGEWCRPTPAASEAGSRRGGRRTVGNSRGWPHKATMSTVSREGVLGQLPRREVAGGQQSGRA</sequence>
<dbReference type="Proteomes" id="UP001066276">
    <property type="component" value="Chromosome 6"/>
</dbReference>